<gene>
    <name evidence="2" type="ORF">B7C62_20780</name>
</gene>
<feature type="compositionally biased region" description="Basic and acidic residues" evidence="1">
    <location>
        <begin position="28"/>
        <end position="40"/>
    </location>
</feature>
<keyword evidence="3" id="KW-1185">Reference proteome</keyword>
<dbReference type="Proteomes" id="UP000192251">
    <property type="component" value="Chromosome"/>
</dbReference>
<evidence type="ECO:0000313" key="3">
    <source>
        <dbReference type="Proteomes" id="UP000192251"/>
    </source>
</evidence>
<dbReference type="AlphaFoldDB" id="A0ABC8BVN1"/>
<sequence>MGNSPARPVRAAPSARTTAGSPAGISSPREREPPNTDRSDGNPPHPPGRPTGRPPPRSPRPRAAAVPRASVQPQKR</sequence>
<accession>A0ABC8BVN1</accession>
<dbReference type="KEGG" id="kab:B7C62_20780"/>
<organism evidence="2 3">
    <name type="scientific">Kitasatospora albolonga</name>
    <dbReference type="NCBI Taxonomy" id="68173"/>
    <lineage>
        <taxon>Bacteria</taxon>
        <taxon>Bacillati</taxon>
        <taxon>Actinomycetota</taxon>
        <taxon>Actinomycetes</taxon>
        <taxon>Kitasatosporales</taxon>
        <taxon>Streptomycetaceae</taxon>
        <taxon>Kitasatospora</taxon>
    </lineage>
</organism>
<feature type="region of interest" description="Disordered" evidence="1">
    <location>
        <begin position="1"/>
        <end position="76"/>
    </location>
</feature>
<name>A0ABC8BVN1_9ACTN</name>
<protein>
    <submittedName>
        <fullName evidence="2">Uncharacterized protein</fullName>
    </submittedName>
</protein>
<dbReference type="EMBL" id="CP020563">
    <property type="protein sequence ID" value="ARF74394.1"/>
    <property type="molecule type" value="Genomic_DNA"/>
</dbReference>
<reference evidence="2 3" key="1">
    <citation type="submission" date="2017-04" db="EMBL/GenBank/DDBJ databases">
        <title>The complete genome sequence of Streptomyces albolongus YIM 101047, the producer of novel bafilomycins and novel odoriferous sesquiterpenoids.</title>
        <authorList>
            <person name="Yin M."/>
            <person name="Jiang Y."/>
        </authorList>
    </citation>
    <scope>NUCLEOTIDE SEQUENCE [LARGE SCALE GENOMIC DNA]</scope>
    <source>
        <strain evidence="2 3">YIM 101047</strain>
    </source>
</reference>
<feature type="compositionally biased region" description="Low complexity" evidence="1">
    <location>
        <begin position="61"/>
        <end position="76"/>
    </location>
</feature>
<evidence type="ECO:0000313" key="2">
    <source>
        <dbReference type="EMBL" id="ARF74394.1"/>
    </source>
</evidence>
<evidence type="ECO:0000256" key="1">
    <source>
        <dbReference type="SAM" id="MobiDB-lite"/>
    </source>
</evidence>
<feature type="compositionally biased region" description="Pro residues" evidence="1">
    <location>
        <begin position="43"/>
        <end position="58"/>
    </location>
</feature>
<proteinExistence type="predicted"/>
<feature type="compositionally biased region" description="Low complexity" evidence="1">
    <location>
        <begin position="1"/>
        <end position="19"/>
    </location>
</feature>